<protein>
    <recommendedName>
        <fullName evidence="5">SWIM-type domain-containing protein</fullName>
    </recommendedName>
</protein>
<comment type="caution">
    <text evidence="6">The sequence shown here is derived from an EMBL/GenBank/DDBJ whole genome shotgun (WGS) entry which is preliminary data.</text>
</comment>
<dbReference type="PANTHER" id="PTHR31973:SF129">
    <property type="entry name" value="SWIM-TYPE DOMAIN-CONTAINING PROTEIN"/>
    <property type="match status" value="1"/>
</dbReference>
<sequence>MLTRWFFKRKKLISKQTHVEEKIDRKIEKGKTFVVYLVNDNRLLVRGDTIDCLVNLDKQTCSCGKYDLLKIPCRHAIKAVFFVGREPHILTDLLYIKGSWREAYHKSINPIAVLEDACSVQEDVKFSEVIPPETRRSVGRKRKHIFETVKTKFDHHIDHKGGQLHKCSKCGVAGHNRATFEIPIHSLLCCVFLAFFSVLQTTFA</sequence>
<dbReference type="EMBL" id="QGKX02000996">
    <property type="protein sequence ID" value="KAF3558247.1"/>
    <property type="molecule type" value="Genomic_DNA"/>
</dbReference>
<accession>A0A8S9R2Z7</accession>
<keyword evidence="1" id="KW-0479">Metal-binding</keyword>
<keyword evidence="3" id="KW-0862">Zinc</keyword>
<dbReference type="GO" id="GO:0008270">
    <property type="term" value="F:zinc ion binding"/>
    <property type="evidence" value="ECO:0007669"/>
    <property type="project" value="UniProtKB-KW"/>
</dbReference>
<reference evidence="6" key="1">
    <citation type="submission" date="2019-12" db="EMBL/GenBank/DDBJ databases">
        <title>Genome sequencing and annotation of Brassica cretica.</title>
        <authorList>
            <person name="Studholme D.J."/>
            <person name="Sarris P."/>
        </authorList>
    </citation>
    <scope>NUCLEOTIDE SEQUENCE</scope>
    <source>
        <strain evidence="6">PFS-109/04</strain>
        <tissue evidence="6">Leaf</tissue>
    </source>
</reference>
<dbReference type="InterPro" id="IPR006564">
    <property type="entry name" value="Znf_PMZ"/>
</dbReference>
<proteinExistence type="predicted"/>
<dbReference type="InterPro" id="IPR007527">
    <property type="entry name" value="Znf_SWIM"/>
</dbReference>
<keyword evidence="2 4" id="KW-0863">Zinc-finger</keyword>
<name>A0A8S9R2Z7_BRACR</name>
<evidence type="ECO:0000313" key="7">
    <source>
        <dbReference type="Proteomes" id="UP000712600"/>
    </source>
</evidence>
<dbReference type="PROSITE" id="PS50966">
    <property type="entry name" value="ZF_SWIM"/>
    <property type="match status" value="1"/>
</dbReference>
<evidence type="ECO:0000256" key="4">
    <source>
        <dbReference type="PROSITE-ProRule" id="PRU00325"/>
    </source>
</evidence>
<evidence type="ECO:0000256" key="1">
    <source>
        <dbReference type="ARBA" id="ARBA00022723"/>
    </source>
</evidence>
<evidence type="ECO:0000256" key="3">
    <source>
        <dbReference type="ARBA" id="ARBA00022833"/>
    </source>
</evidence>
<dbReference type="Pfam" id="PF04434">
    <property type="entry name" value="SWIM"/>
    <property type="match status" value="1"/>
</dbReference>
<gene>
    <name evidence="6" type="ORF">F2Q69_00014088</name>
</gene>
<dbReference type="PANTHER" id="PTHR31973">
    <property type="entry name" value="POLYPROTEIN, PUTATIVE-RELATED"/>
    <property type="match status" value="1"/>
</dbReference>
<organism evidence="6 7">
    <name type="scientific">Brassica cretica</name>
    <name type="common">Mustard</name>
    <dbReference type="NCBI Taxonomy" id="69181"/>
    <lineage>
        <taxon>Eukaryota</taxon>
        <taxon>Viridiplantae</taxon>
        <taxon>Streptophyta</taxon>
        <taxon>Embryophyta</taxon>
        <taxon>Tracheophyta</taxon>
        <taxon>Spermatophyta</taxon>
        <taxon>Magnoliopsida</taxon>
        <taxon>eudicotyledons</taxon>
        <taxon>Gunneridae</taxon>
        <taxon>Pentapetalae</taxon>
        <taxon>rosids</taxon>
        <taxon>malvids</taxon>
        <taxon>Brassicales</taxon>
        <taxon>Brassicaceae</taxon>
        <taxon>Brassiceae</taxon>
        <taxon>Brassica</taxon>
    </lineage>
</organism>
<evidence type="ECO:0000256" key="2">
    <source>
        <dbReference type="ARBA" id="ARBA00022771"/>
    </source>
</evidence>
<dbReference type="Proteomes" id="UP000712600">
    <property type="component" value="Unassembled WGS sequence"/>
</dbReference>
<evidence type="ECO:0000313" key="6">
    <source>
        <dbReference type="EMBL" id="KAF3558247.1"/>
    </source>
</evidence>
<evidence type="ECO:0000259" key="5">
    <source>
        <dbReference type="PROSITE" id="PS50966"/>
    </source>
</evidence>
<dbReference type="AlphaFoldDB" id="A0A8S9R2Z7"/>
<feature type="domain" description="SWIM-type" evidence="5">
    <location>
        <begin position="52"/>
        <end position="84"/>
    </location>
</feature>
<dbReference type="SMART" id="SM00575">
    <property type="entry name" value="ZnF_PMZ"/>
    <property type="match status" value="1"/>
</dbReference>